<evidence type="ECO:0000313" key="2">
    <source>
        <dbReference type="Proteomes" id="UP000192328"/>
    </source>
</evidence>
<comment type="caution">
    <text evidence="1">The sequence shown here is derived from an EMBL/GenBank/DDBJ whole genome shotgun (WGS) entry which is preliminary data.</text>
</comment>
<accession>A0AC61PHM1</accession>
<dbReference type="Proteomes" id="UP000192328">
    <property type="component" value="Unassembled WGS sequence"/>
</dbReference>
<gene>
    <name evidence="1" type="ORF">SAMN06297397_0238</name>
</gene>
<dbReference type="EMBL" id="FWXZ01000001">
    <property type="protein sequence ID" value="SMC35843.1"/>
    <property type="molecule type" value="Genomic_DNA"/>
</dbReference>
<evidence type="ECO:0000313" key="1">
    <source>
        <dbReference type="EMBL" id="SMC35843.1"/>
    </source>
</evidence>
<proteinExistence type="predicted"/>
<keyword evidence="2" id="KW-1185">Reference proteome</keyword>
<organism evidence="1 2">
    <name type="scientific">Aristaeella lactis</name>
    <dbReference type="NCBI Taxonomy" id="3046383"/>
    <lineage>
        <taxon>Bacteria</taxon>
        <taxon>Bacillati</taxon>
        <taxon>Bacillota</taxon>
        <taxon>Clostridia</taxon>
        <taxon>Eubacteriales</taxon>
        <taxon>Aristaeellaceae</taxon>
        <taxon>Aristaeella</taxon>
    </lineage>
</organism>
<reference evidence="1" key="1">
    <citation type="submission" date="2017-04" db="EMBL/GenBank/DDBJ databases">
        <authorList>
            <person name="Varghese N."/>
            <person name="Submissions S."/>
        </authorList>
    </citation>
    <scope>NUCLEOTIDE SEQUENCE</scope>
    <source>
        <strain evidence="1">WTE2008</strain>
    </source>
</reference>
<name>A0AC61PHM1_9FIRM</name>
<protein>
    <submittedName>
        <fullName evidence="1">Uncharacterized protein</fullName>
    </submittedName>
</protein>
<sequence length="148" mass="16923">MKKLLTWILCLCLLMGTAAFAEEEAGDDSFLLKIYDQSGLEISYLRFDFYAGEQYMGYVCSTPDEGEDFYRCPYSTDNPEELKDLRIEVAYGVSDLAPEDAILQVMMGKEMEEHKVGTIEQEFELGKEYDIFLIGEGGEYQLTINNEQ</sequence>